<reference evidence="6 7" key="1">
    <citation type="journal article" date="2016" name="Fungal Biol.">
        <title>The genome of Xylona heveae provides a window into fungal endophytism.</title>
        <authorList>
            <person name="Gazis R."/>
            <person name="Kuo A."/>
            <person name="Riley R."/>
            <person name="LaButti K."/>
            <person name="Lipzen A."/>
            <person name="Lin J."/>
            <person name="Amirebrahimi M."/>
            <person name="Hesse C.N."/>
            <person name="Spatafora J.W."/>
            <person name="Henrissat B."/>
            <person name="Hainaut M."/>
            <person name="Grigoriev I.V."/>
            <person name="Hibbett D.S."/>
        </authorList>
    </citation>
    <scope>NUCLEOTIDE SEQUENCE [LARGE SCALE GENOMIC DNA]</scope>
    <source>
        <strain evidence="6 7">TC161</strain>
    </source>
</reference>
<evidence type="ECO:0000313" key="7">
    <source>
        <dbReference type="Proteomes" id="UP000076632"/>
    </source>
</evidence>
<evidence type="ECO:0000313" key="6">
    <source>
        <dbReference type="EMBL" id="KZF23989.1"/>
    </source>
</evidence>
<dbReference type="OrthoDB" id="3989227at2759"/>
<sequence length="783" mass="88195">MKLFEMPSTGRTSNSCFSCKVRKVKCDRGRPSCERCQKSNIQCEYGPDAVAPRELHVIDSVFGERVSSSSLDDAGKLPRVPHDSISQINSRLDRLTNIVQGFYQSQNQGDSESVRQLRNKPENSGYLEPKGYNGATYLADTHWACINNEVNEIRSLLGGSLQTDYFGLRKDEKIRSGQSHPADEMLMPPNTLTSDGHSISTTSEQVFQRALTANIPTKSQCDFLINAYMIGYHPIAGYVDTTSFFDRYELFWSWAADMQHVHSPETSFIALLKALLFAGSVSCDIGQRSVFFPAEENLHISSILSDSAERALRLANFPRAPSIDALTAYMILHSTRLRAEEPLACCAFVGLAVRIAQMMGLHKDPIHFSGFTQHDSEFRRRLWWHILHIDTITSSWAGMPWLVDSSSWDVKPISELKEQYVGSQDASEIATDKSDDHAQYQSTVGILLAGKFEDSGKKFLNRRLTSVNSADLNCFGKVTTRNILDVKTKGEGPREAKIAEAKRLLENLESSLSNRIRHIEKLENYQRKSGIEDHENNPRLNRFAKLLLSALIDKTWSLVCDKIAQGPYHAIWPNFLPQAITHCQNLIRKTVILASVDDFSPFQWSWPGNHQPLHGLAVLLKNLDHEPRGPFADSSRSVIDEAFSLCSPGGGITGTSIDAPWPTLEVPFNQPSVQQKPRPLTENGQRTWQFLWQWRARVWSKAGLDPNNCMTREQAISSAQGHARELGIVEEDEDWLLSSVNWHPPPDFFDFGSQPGLGEWDQWDMLNDPGKLFDPDVLPEMQF</sequence>
<accession>A0A165HVT0</accession>
<feature type="compositionally biased region" description="Basic and acidic residues" evidence="4">
    <location>
        <begin position="112"/>
        <end position="121"/>
    </location>
</feature>
<dbReference type="CDD" id="cd00067">
    <property type="entry name" value="GAL4"/>
    <property type="match status" value="1"/>
</dbReference>
<dbReference type="GO" id="GO:0006351">
    <property type="term" value="P:DNA-templated transcription"/>
    <property type="evidence" value="ECO:0007669"/>
    <property type="project" value="InterPro"/>
</dbReference>
<dbReference type="Proteomes" id="UP000076632">
    <property type="component" value="Unassembled WGS sequence"/>
</dbReference>
<dbReference type="GeneID" id="28899287"/>
<dbReference type="OMA" id="AYISHEM"/>
<dbReference type="Pfam" id="PF00172">
    <property type="entry name" value="Zn_clus"/>
    <property type="match status" value="1"/>
</dbReference>
<evidence type="ECO:0000256" key="1">
    <source>
        <dbReference type="ARBA" id="ARBA00004123"/>
    </source>
</evidence>
<dbReference type="InterPro" id="IPR007219">
    <property type="entry name" value="XnlR_reg_dom"/>
</dbReference>
<evidence type="ECO:0000256" key="2">
    <source>
        <dbReference type="ARBA" id="ARBA00022723"/>
    </source>
</evidence>
<dbReference type="GO" id="GO:0003677">
    <property type="term" value="F:DNA binding"/>
    <property type="evidence" value="ECO:0007669"/>
    <property type="project" value="InterPro"/>
</dbReference>
<dbReference type="SMART" id="SM00906">
    <property type="entry name" value="Fungal_trans"/>
    <property type="match status" value="1"/>
</dbReference>
<evidence type="ECO:0000259" key="5">
    <source>
        <dbReference type="PROSITE" id="PS50048"/>
    </source>
</evidence>
<dbReference type="AlphaFoldDB" id="A0A165HVT0"/>
<evidence type="ECO:0000256" key="4">
    <source>
        <dbReference type="SAM" id="MobiDB-lite"/>
    </source>
</evidence>
<dbReference type="InParanoid" id="A0A165HVT0"/>
<dbReference type="SMART" id="SM00066">
    <property type="entry name" value="GAL4"/>
    <property type="match status" value="1"/>
</dbReference>
<feature type="region of interest" description="Disordered" evidence="4">
    <location>
        <begin position="106"/>
        <end position="128"/>
    </location>
</feature>
<keyword evidence="7" id="KW-1185">Reference proteome</keyword>
<dbReference type="InterPro" id="IPR001138">
    <property type="entry name" value="Zn2Cys6_DnaBD"/>
</dbReference>
<dbReference type="PANTHER" id="PTHR31001">
    <property type="entry name" value="UNCHARACTERIZED TRANSCRIPTIONAL REGULATORY PROTEIN"/>
    <property type="match status" value="1"/>
</dbReference>
<organism evidence="6 7">
    <name type="scientific">Xylona heveae (strain CBS 132557 / TC161)</name>
    <dbReference type="NCBI Taxonomy" id="1328760"/>
    <lineage>
        <taxon>Eukaryota</taxon>
        <taxon>Fungi</taxon>
        <taxon>Dikarya</taxon>
        <taxon>Ascomycota</taxon>
        <taxon>Pezizomycotina</taxon>
        <taxon>Xylonomycetes</taxon>
        <taxon>Xylonales</taxon>
        <taxon>Xylonaceae</taxon>
        <taxon>Xylona</taxon>
    </lineage>
</organism>
<dbReference type="Gene3D" id="4.10.240.10">
    <property type="entry name" value="Zn(2)-C6 fungal-type DNA-binding domain"/>
    <property type="match status" value="1"/>
</dbReference>
<gene>
    <name evidence="6" type="ORF">L228DRAFT_259270</name>
</gene>
<evidence type="ECO:0000256" key="3">
    <source>
        <dbReference type="ARBA" id="ARBA00023242"/>
    </source>
</evidence>
<protein>
    <recommendedName>
        <fullName evidence="5">Zn(2)-C6 fungal-type domain-containing protein</fullName>
    </recommendedName>
</protein>
<dbReference type="PANTHER" id="PTHR31001:SF79">
    <property type="entry name" value="ZN(II)2CYS6 TRANSCRIPTION FACTOR (EUROFUNG)"/>
    <property type="match status" value="1"/>
</dbReference>
<dbReference type="SUPFAM" id="SSF57701">
    <property type="entry name" value="Zn2/Cys6 DNA-binding domain"/>
    <property type="match status" value="1"/>
</dbReference>
<dbReference type="PROSITE" id="PS50048">
    <property type="entry name" value="ZN2_CY6_FUNGAL_2"/>
    <property type="match status" value="1"/>
</dbReference>
<dbReference type="RefSeq" id="XP_018189544.1">
    <property type="nucleotide sequence ID" value="XM_018334150.1"/>
</dbReference>
<comment type="subcellular location">
    <subcellularLocation>
        <location evidence="1">Nucleus</location>
    </subcellularLocation>
</comment>
<keyword evidence="2" id="KW-0479">Metal-binding</keyword>
<dbReference type="EMBL" id="KV407456">
    <property type="protein sequence ID" value="KZF23989.1"/>
    <property type="molecule type" value="Genomic_DNA"/>
</dbReference>
<dbReference type="STRING" id="1328760.A0A165HVT0"/>
<dbReference type="PROSITE" id="PS00463">
    <property type="entry name" value="ZN2_CY6_FUNGAL_1"/>
    <property type="match status" value="1"/>
</dbReference>
<keyword evidence="3" id="KW-0539">Nucleus</keyword>
<dbReference type="GO" id="GO:0005634">
    <property type="term" value="C:nucleus"/>
    <property type="evidence" value="ECO:0007669"/>
    <property type="project" value="UniProtKB-SubCell"/>
</dbReference>
<dbReference type="Pfam" id="PF04082">
    <property type="entry name" value="Fungal_trans"/>
    <property type="match status" value="1"/>
</dbReference>
<feature type="domain" description="Zn(2)-C6 fungal-type" evidence="5">
    <location>
        <begin position="15"/>
        <end position="45"/>
    </location>
</feature>
<dbReference type="InterPro" id="IPR036864">
    <property type="entry name" value="Zn2-C6_fun-type_DNA-bd_sf"/>
</dbReference>
<dbReference type="InterPro" id="IPR050613">
    <property type="entry name" value="Sec_Metabolite_Reg"/>
</dbReference>
<name>A0A165HVT0_XYLHT</name>
<dbReference type="GO" id="GO:0000981">
    <property type="term" value="F:DNA-binding transcription factor activity, RNA polymerase II-specific"/>
    <property type="evidence" value="ECO:0007669"/>
    <property type="project" value="InterPro"/>
</dbReference>
<proteinExistence type="predicted"/>
<dbReference type="GO" id="GO:0008270">
    <property type="term" value="F:zinc ion binding"/>
    <property type="evidence" value="ECO:0007669"/>
    <property type="project" value="InterPro"/>
</dbReference>
<dbReference type="CDD" id="cd12148">
    <property type="entry name" value="fungal_TF_MHR"/>
    <property type="match status" value="1"/>
</dbReference>